<dbReference type="PANTHER" id="PTHR34979:SF1">
    <property type="entry name" value="INNER MEMBRANE PROTEIN YGAZ"/>
    <property type="match status" value="1"/>
</dbReference>
<dbReference type="GeneID" id="62779854"/>
<feature type="transmembrane region" description="Helical" evidence="8">
    <location>
        <begin position="30"/>
        <end position="52"/>
    </location>
</feature>
<sequence length="255" mass="27812">MNELDIADDVYPVDNISVKKQAFKDGIRDGFPIALGYLAVSFSLGITAKNAGLTAFQGFLTSFLVNASAGEYAGFTSIATMATYIEVFLVILIANSRYLIMSCALSQKLSPDIPWYQRILIGFDITDELFAISIARPNYLNPFYYFGAMFITMPCWAGGTALGIVVGNLLPIQLISAFSVALYGMFLAVIIPPARKNKVIGVFVIISFIASYLSTYLPYISELSSATRIIILTIVLSLIASILYPVKTKDGEENV</sequence>
<keyword evidence="3" id="KW-0813">Transport</keyword>
<dbReference type="Proteomes" id="UP000255234">
    <property type="component" value="Unassembled WGS sequence"/>
</dbReference>
<name>A0A378NVH0_9FIRM</name>
<evidence type="ECO:0000256" key="2">
    <source>
        <dbReference type="ARBA" id="ARBA00010735"/>
    </source>
</evidence>
<dbReference type="InterPro" id="IPR011606">
    <property type="entry name" value="Brnchd-chn_aa_trnsp_permease"/>
</dbReference>
<evidence type="ECO:0000256" key="5">
    <source>
        <dbReference type="ARBA" id="ARBA00022692"/>
    </source>
</evidence>
<feature type="transmembrane region" description="Helical" evidence="8">
    <location>
        <begin position="72"/>
        <end position="94"/>
    </location>
</feature>
<keyword evidence="7 8" id="KW-0472">Membrane</keyword>
<feature type="transmembrane region" description="Helical" evidence="8">
    <location>
        <begin position="143"/>
        <end position="166"/>
    </location>
</feature>
<proteinExistence type="inferred from homology"/>
<evidence type="ECO:0000313" key="10">
    <source>
        <dbReference type="Proteomes" id="UP000255234"/>
    </source>
</evidence>
<dbReference type="RefSeq" id="WP_008539270.1">
    <property type="nucleotide sequence ID" value="NZ_UGPP01000001.1"/>
</dbReference>
<evidence type="ECO:0000256" key="1">
    <source>
        <dbReference type="ARBA" id="ARBA00004651"/>
    </source>
</evidence>
<evidence type="ECO:0000256" key="8">
    <source>
        <dbReference type="SAM" id="Phobius"/>
    </source>
</evidence>
<evidence type="ECO:0000256" key="3">
    <source>
        <dbReference type="ARBA" id="ARBA00022448"/>
    </source>
</evidence>
<dbReference type="GO" id="GO:1903785">
    <property type="term" value="P:L-valine transmembrane transport"/>
    <property type="evidence" value="ECO:0007669"/>
    <property type="project" value="TreeGrafter"/>
</dbReference>
<keyword evidence="4" id="KW-1003">Cell membrane</keyword>
<evidence type="ECO:0000256" key="4">
    <source>
        <dbReference type="ARBA" id="ARBA00022475"/>
    </source>
</evidence>
<comment type="similarity">
    <text evidence="2">Belongs to the AzlC family.</text>
</comment>
<accession>A0A378NVH0</accession>
<feature type="transmembrane region" description="Helical" evidence="8">
    <location>
        <begin position="226"/>
        <end position="246"/>
    </location>
</feature>
<feature type="transmembrane region" description="Helical" evidence="8">
    <location>
        <begin position="199"/>
        <end position="220"/>
    </location>
</feature>
<evidence type="ECO:0000313" key="9">
    <source>
        <dbReference type="EMBL" id="STY72373.1"/>
    </source>
</evidence>
<dbReference type="PANTHER" id="PTHR34979">
    <property type="entry name" value="INNER MEMBRANE PROTEIN YGAZ"/>
    <property type="match status" value="1"/>
</dbReference>
<dbReference type="AlphaFoldDB" id="A0A378NVH0"/>
<evidence type="ECO:0000256" key="7">
    <source>
        <dbReference type="ARBA" id="ARBA00023136"/>
    </source>
</evidence>
<reference evidence="9 10" key="1">
    <citation type="submission" date="2018-06" db="EMBL/GenBank/DDBJ databases">
        <authorList>
            <consortium name="Pathogen Informatics"/>
            <person name="Doyle S."/>
        </authorList>
    </citation>
    <scope>NUCLEOTIDE SEQUENCE [LARGE SCALE GENOMIC DNA]</scope>
    <source>
        <strain evidence="9 10">NCTC10571</strain>
    </source>
</reference>
<comment type="subcellular location">
    <subcellularLocation>
        <location evidence="1">Cell membrane</location>
        <topology evidence="1">Multi-pass membrane protein</topology>
    </subcellularLocation>
</comment>
<organism evidence="9 10">
    <name type="scientific">Megamonas hypermegale</name>
    <dbReference type="NCBI Taxonomy" id="158847"/>
    <lineage>
        <taxon>Bacteria</taxon>
        <taxon>Bacillati</taxon>
        <taxon>Bacillota</taxon>
        <taxon>Negativicutes</taxon>
        <taxon>Selenomonadales</taxon>
        <taxon>Selenomonadaceae</taxon>
        <taxon>Megamonas</taxon>
    </lineage>
</organism>
<dbReference type="Pfam" id="PF03591">
    <property type="entry name" value="AzlC"/>
    <property type="match status" value="1"/>
</dbReference>
<evidence type="ECO:0000256" key="6">
    <source>
        <dbReference type="ARBA" id="ARBA00022989"/>
    </source>
</evidence>
<dbReference type="GO" id="GO:0005886">
    <property type="term" value="C:plasma membrane"/>
    <property type="evidence" value="ECO:0007669"/>
    <property type="project" value="UniProtKB-SubCell"/>
</dbReference>
<protein>
    <submittedName>
        <fullName evidence="9">Inner membrane protein YgaZ</fullName>
    </submittedName>
</protein>
<feature type="transmembrane region" description="Helical" evidence="8">
    <location>
        <begin position="172"/>
        <end position="192"/>
    </location>
</feature>
<gene>
    <name evidence="9" type="primary">ygaZ</name>
    <name evidence="9" type="ORF">NCTC10571_02567</name>
</gene>
<keyword evidence="5 8" id="KW-0812">Transmembrane</keyword>
<dbReference type="EMBL" id="UGPP01000001">
    <property type="protein sequence ID" value="STY72373.1"/>
    <property type="molecule type" value="Genomic_DNA"/>
</dbReference>
<keyword evidence="6 8" id="KW-1133">Transmembrane helix</keyword>